<sequence length="62" mass="7281">MVNHRNEIGIFKFDFYLRAISTTGGFREKRDRLAKIKYLFHQIAAQQITGRLLSPTFYTSTI</sequence>
<accession>A0A1G9PXC9</accession>
<evidence type="ECO:0000313" key="1">
    <source>
        <dbReference type="EMBL" id="SDM03472.1"/>
    </source>
</evidence>
<evidence type="ECO:0000313" key="2">
    <source>
        <dbReference type="Proteomes" id="UP000199440"/>
    </source>
</evidence>
<proteinExistence type="predicted"/>
<gene>
    <name evidence="1" type="ORF">SAMN04488514_104204</name>
</gene>
<organism evidence="1 2">
    <name type="scientific">Kriegella aquimaris</name>
    <dbReference type="NCBI Taxonomy" id="192904"/>
    <lineage>
        <taxon>Bacteria</taxon>
        <taxon>Pseudomonadati</taxon>
        <taxon>Bacteroidota</taxon>
        <taxon>Flavobacteriia</taxon>
        <taxon>Flavobacteriales</taxon>
        <taxon>Flavobacteriaceae</taxon>
        <taxon>Kriegella</taxon>
    </lineage>
</organism>
<keyword evidence="2" id="KW-1185">Reference proteome</keyword>
<dbReference type="Proteomes" id="UP000199440">
    <property type="component" value="Unassembled WGS sequence"/>
</dbReference>
<name>A0A1G9PXC9_9FLAO</name>
<dbReference type="EMBL" id="FNGV01000004">
    <property type="protein sequence ID" value="SDM03472.1"/>
    <property type="molecule type" value="Genomic_DNA"/>
</dbReference>
<dbReference type="AlphaFoldDB" id="A0A1G9PXC9"/>
<protein>
    <submittedName>
        <fullName evidence="1">Uncharacterized protein</fullName>
    </submittedName>
</protein>
<dbReference type="STRING" id="192904.SAMN04488514_104204"/>
<reference evidence="1 2" key="1">
    <citation type="submission" date="2016-10" db="EMBL/GenBank/DDBJ databases">
        <authorList>
            <person name="de Groot N.N."/>
        </authorList>
    </citation>
    <scope>NUCLEOTIDE SEQUENCE [LARGE SCALE GENOMIC DNA]</scope>
    <source>
        <strain evidence="1 2">DSM 19886</strain>
    </source>
</reference>